<comment type="caution">
    <text evidence="1">The sequence shown here is derived from an EMBL/GenBank/DDBJ whole genome shotgun (WGS) entry which is preliminary data.</text>
</comment>
<sequence length="88" mass="9700">MMDTAHRKPTTVHTPQKRGCTRSTLRLHNTLETVDHLGLCRACAGLDSTNTSCSFSACFGCTQINETRGATNEVWHLKGTSRPSSRHN</sequence>
<dbReference type="Proteomes" id="UP001519460">
    <property type="component" value="Unassembled WGS sequence"/>
</dbReference>
<name>A0ABD0KK48_9CAEN</name>
<dbReference type="AlphaFoldDB" id="A0ABD0KK48"/>
<evidence type="ECO:0000313" key="2">
    <source>
        <dbReference type="Proteomes" id="UP001519460"/>
    </source>
</evidence>
<dbReference type="EMBL" id="JACVVK020000162">
    <property type="protein sequence ID" value="KAK7487583.1"/>
    <property type="molecule type" value="Genomic_DNA"/>
</dbReference>
<keyword evidence="2" id="KW-1185">Reference proteome</keyword>
<accession>A0ABD0KK48</accession>
<reference evidence="1 2" key="1">
    <citation type="journal article" date="2023" name="Sci. Data">
        <title>Genome assembly of the Korean intertidal mud-creeper Batillaria attramentaria.</title>
        <authorList>
            <person name="Patra A.K."/>
            <person name="Ho P.T."/>
            <person name="Jun S."/>
            <person name="Lee S.J."/>
            <person name="Kim Y."/>
            <person name="Won Y.J."/>
        </authorList>
    </citation>
    <scope>NUCLEOTIDE SEQUENCE [LARGE SCALE GENOMIC DNA]</scope>
    <source>
        <strain evidence="1">Wonlab-2016</strain>
    </source>
</reference>
<protein>
    <submittedName>
        <fullName evidence="1">Uncharacterized protein</fullName>
    </submittedName>
</protein>
<evidence type="ECO:0000313" key="1">
    <source>
        <dbReference type="EMBL" id="KAK7487583.1"/>
    </source>
</evidence>
<organism evidence="1 2">
    <name type="scientific">Batillaria attramentaria</name>
    <dbReference type="NCBI Taxonomy" id="370345"/>
    <lineage>
        <taxon>Eukaryota</taxon>
        <taxon>Metazoa</taxon>
        <taxon>Spiralia</taxon>
        <taxon>Lophotrochozoa</taxon>
        <taxon>Mollusca</taxon>
        <taxon>Gastropoda</taxon>
        <taxon>Caenogastropoda</taxon>
        <taxon>Sorbeoconcha</taxon>
        <taxon>Cerithioidea</taxon>
        <taxon>Batillariidae</taxon>
        <taxon>Batillaria</taxon>
    </lineage>
</organism>
<proteinExistence type="predicted"/>
<gene>
    <name evidence="1" type="ORF">BaRGS_00021133</name>
</gene>